<protein>
    <submittedName>
        <fullName evidence="2">Uncharacterized protein</fullName>
    </submittedName>
</protein>
<organism evidence="2 3">
    <name type="scientific">Mycena albidolilacea</name>
    <dbReference type="NCBI Taxonomy" id="1033008"/>
    <lineage>
        <taxon>Eukaryota</taxon>
        <taxon>Fungi</taxon>
        <taxon>Dikarya</taxon>
        <taxon>Basidiomycota</taxon>
        <taxon>Agaricomycotina</taxon>
        <taxon>Agaricomycetes</taxon>
        <taxon>Agaricomycetidae</taxon>
        <taxon>Agaricales</taxon>
        <taxon>Marasmiineae</taxon>
        <taxon>Mycenaceae</taxon>
        <taxon>Mycena</taxon>
    </lineage>
</organism>
<keyword evidence="1" id="KW-0175">Coiled coil</keyword>
<dbReference type="Proteomes" id="UP001218218">
    <property type="component" value="Unassembled WGS sequence"/>
</dbReference>
<evidence type="ECO:0000313" key="3">
    <source>
        <dbReference type="Proteomes" id="UP001218218"/>
    </source>
</evidence>
<reference evidence="2" key="1">
    <citation type="submission" date="2023-03" db="EMBL/GenBank/DDBJ databases">
        <title>Massive genome expansion in bonnet fungi (Mycena s.s.) driven by repeated elements and novel gene families across ecological guilds.</title>
        <authorList>
            <consortium name="Lawrence Berkeley National Laboratory"/>
            <person name="Harder C.B."/>
            <person name="Miyauchi S."/>
            <person name="Viragh M."/>
            <person name="Kuo A."/>
            <person name="Thoen E."/>
            <person name="Andreopoulos B."/>
            <person name="Lu D."/>
            <person name="Skrede I."/>
            <person name="Drula E."/>
            <person name="Henrissat B."/>
            <person name="Morin E."/>
            <person name="Kohler A."/>
            <person name="Barry K."/>
            <person name="LaButti K."/>
            <person name="Morin E."/>
            <person name="Salamov A."/>
            <person name="Lipzen A."/>
            <person name="Mereny Z."/>
            <person name="Hegedus B."/>
            <person name="Baldrian P."/>
            <person name="Stursova M."/>
            <person name="Weitz H."/>
            <person name="Taylor A."/>
            <person name="Grigoriev I.V."/>
            <person name="Nagy L.G."/>
            <person name="Martin F."/>
            <person name="Kauserud H."/>
        </authorList>
    </citation>
    <scope>NUCLEOTIDE SEQUENCE</scope>
    <source>
        <strain evidence="2">CBHHK002</strain>
    </source>
</reference>
<sequence>MPPKGSGKILSAEDNTKVQCKTCAAVTPEELCTWIGTKGTARHLSSTQYLQSMELVDEARQRQERLEKERQEDTATTELRDIQLSAQHFQGPVASSSSRVMSEAEVEMWVDYDENGASSWGGDDELRLGVQEKRLHEEAESFGLWNPEAMACRLGFGDEDMLASMVDKDEEDNFLADFLGNIDLQAPEPEEVQGSEPPKSTKWAPYPSKMIFLLNVLDNLPRLRISSSLMRVFLWVLKEAWCKDVPSYDHLRRVQKQICTQSNIPTIPCMSPLGNVFFMNNPRSIIAKGWSNPTTRKLIHVYPEIPEDGIIRDIWHTQKWRKNMDLDILSPMYNAGSCHFYVNEVSRLCDGRFVVQIRWLMFRGKVYADVFAVTVNEKEEARIIDDETVFICAEDLAVNYFDLKVAEPTIQVGYPTRMPNPKCSIAGGDPLYCSFVDYFSDDVSGN</sequence>
<comment type="caution">
    <text evidence="2">The sequence shown here is derived from an EMBL/GenBank/DDBJ whole genome shotgun (WGS) entry which is preliminary data.</text>
</comment>
<keyword evidence="3" id="KW-1185">Reference proteome</keyword>
<accession>A0AAD7AV40</accession>
<evidence type="ECO:0000256" key="1">
    <source>
        <dbReference type="SAM" id="Coils"/>
    </source>
</evidence>
<dbReference type="EMBL" id="JARIHO010000001">
    <property type="protein sequence ID" value="KAJ7368631.1"/>
    <property type="molecule type" value="Genomic_DNA"/>
</dbReference>
<feature type="coiled-coil region" evidence="1">
    <location>
        <begin position="49"/>
        <end position="76"/>
    </location>
</feature>
<evidence type="ECO:0000313" key="2">
    <source>
        <dbReference type="EMBL" id="KAJ7368631.1"/>
    </source>
</evidence>
<gene>
    <name evidence="2" type="ORF">DFH08DRAFT_796514</name>
</gene>
<dbReference type="AlphaFoldDB" id="A0AAD7AV40"/>
<proteinExistence type="predicted"/>
<name>A0AAD7AV40_9AGAR</name>